<accession>A0A815UYF3</accession>
<gene>
    <name evidence="5" type="ORF">GPM918_LOCUS37945</name>
    <name evidence="6" type="ORF">SRO942_LOCUS38734</name>
</gene>
<dbReference type="InterPro" id="IPR050770">
    <property type="entry name" value="Intradiol_RC_Dioxygenase"/>
</dbReference>
<dbReference type="EMBL" id="CAJOBC010090174">
    <property type="protein sequence ID" value="CAF4388243.1"/>
    <property type="molecule type" value="Genomic_DNA"/>
</dbReference>
<dbReference type="OrthoDB" id="5238185at2759"/>
<evidence type="ECO:0000313" key="7">
    <source>
        <dbReference type="Proteomes" id="UP000663829"/>
    </source>
</evidence>
<dbReference type="EMBL" id="CAJNOQ010024600">
    <property type="protein sequence ID" value="CAF1529037.1"/>
    <property type="molecule type" value="Genomic_DNA"/>
</dbReference>
<dbReference type="PANTHER" id="PTHR33711:SF11">
    <property type="entry name" value="DIOXYGENASE"/>
    <property type="match status" value="1"/>
</dbReference>
<feature type="domain" description="Intradiol ring-cleavage dioxygenases" evidence="4">
    <location>
        <begin position="105"/>
        <end position="187"/>
    </location>
</feature>
<comment type="caution">
    <text evidence="5">The sequence shown here is derived from an EMBL/GenBank/DDBJ whole genome shotgun (WGS) entry which is preliminary data.</text>
</comment>
<evidence type="ECO:0000256" key="2">
    <source>
        <dbReference type="ARBA" id="ARBA00022964"/>
    </source>
</evidence>
<evidence type="ECO:0000259" key="4">
    <source>
        <dbReference type="Pfam" id="PF00775"/>
    </source>
</evidence>
<dbReference type="InterPro" id="IPR000627">
    <property type="entry name" value="Intradiol_dOase_C"/>
</dbReference>
<reference evidence="5" key="1">
    <citation type="submission" date="2021-02" db="EMBL/GenBank/DDBJ databases">
        <authorList>
            <person name="Nowell W R."/>
        </authorList>
    </citation>
    <scope>NUCLEOTIDE SEQUENCE</scope>
</reference>
<dbReference type="Pfam" id="PF00775">
    <property type="entry name" value="Dioxygenase_C"/>
    <property type="match status" value="1"/>
</dbReference>
<dbReference type="GO" id="GO:0016702">
    <property type="term" value="F:oxidoreductase activity, acting on single donors with incorporation of molecular oxygen, incorporation of two atoms of oxygen"/>
    <property type="evidence" value="ECO:0007669"/>
    <property type="project" value="InterPro"/>
</dbReference>
<sequence>MVAARSQIVATITFMEPVLSNSLAQVYNNKAYDKEFNDETTSQLEETLKDVWGPFFVMNAPFRAKISPIDAIGIPLMTSGRIFAVYDYHEPDPNKVYPYHEEVNTHGLSTNYDYRARLVTDEDGRYQFETVEPVPYFDTDDSTWRYPHIHYYVQSHGYKPLVTQLYFHGEEKNDIDIHIDQQTTITLKQITSTRSVNSKFDYFIGIFDLVLESCFD</sequence>
<evidence type="ECO:0000313" key="5">
    <source>
        <dbReference type="EMBL" id="CAF1529037.1"/>
    </source>
</evidence>
<evidence type="ECO:0000256" key="1">
    <source>
        <dbReference type="ARBA" id="ARBA00007825"/>
    </source>
</evidence>
<dbReference type="PANTHER" id="PTHR33711">
    <property type="entry name" value="DIOXYGENASE, PUTATIVE (AFU_ORTHOLOGUE AFUA_2G02910)-RELATED"/>
    <property type="match status" value="1"/>
</dbReference>
<dbReference type="GO" id="GO:0008199">
    <property type="term" value="F:ferric iron binding"/>
    <property type="evidence" value="ECO:0007669"/>
    <property type="project" value="InterPro"/>
</dbReference>
<dbReference type="SUPFAM" id="SSF49482">
    <property type="entry name" value="Aromatic compound dioxygenase"/>
    <property type="match status" value="1"/>
</dbReference>
<evidence type="ECO:0000256" key="3">
    <source>
        <dbReference type="ARBA" id="ARBA00023002"/>
    </source>
</evidence>
<name>A0A815UYF3_9BILA</name>
<proteinExistence type="inferred from homology"/>
<dbReference type="Proteomes" id="UP000663829">
    <property type="component" value="Unassembled WGS sequence"/>
</dbReference>
<evidence type="ECO:0000313" key="6">
    <source>
        <dbReference type="EMBL" id="CAF4388243.1"/>
    </source>
</evidence>
<keyword evidence="7" id="KW-1185">Reference proteome</keyword>
<dbReference type="InterPro" id="IPR015889">
    <property type="entry name" value="Intradiol_dOase_core"/>
</dbReference>
<protein>
    <recommendedName>
        <fullName evidence="4">Intradiol ring-cleavage dioxygenases domain-containing protein</fullName>
    </recommendedName>
</protein>
<dbReference type="Proteomes" id="UP000681722">
    <property type="component" value="Unassembled WGS sequence"/>
</dbReference>
<keyword evidence="3" id="KW-0560">Oxidoreductase</keyword>
<dbReference type="Gene3D" id="2.60.130.10">
    <property type="entry name" value="Aromatic compound dioxygenase"/>
    <property type="match status" value="1"/>
</dbReference>
<organism evidence="5 7">
    <name type="scientific">Didymodactylos carnosus</name>
    <dbReference type="NCBI Taxonomy" id="1234261"/>
    <lineage>
        <taxon>Eukaryota</taxon>
        <taxon>Metazoa</taxon>
        <taxon>Spiralia</taxon>
        <taxon>Gnathifera</taxon>
        <taxon>Rotifera</taxon>
        <taxon>Eurotatoria</taxon>
        <taxon>Bdelloidea</taxon>
        <taxon>Philodinida</taxon>
        <taxon>Philodinidae</taxon>
        <taxon>Didymodactylos</taxon>
    </lineage>
</organism>
<comment type="similarity">
    <text evidence="1">Belongs to the intradiol ring-cleavage dioxygenase family.</text>
</comment>
<dbReference type="AlphaFoldDB" id="A0A815UYF3"/>
<keyword evidence="2" id="KW-0223">Dioxygenase</keyword>